<dbReference type="SMART" id="SM00671">
    <property type="entry name" value="SEL1"/>
    <property type="match status" value="5"/>
</dbReference>
<dbReference type="Pfam" id="PF08238">
    <property type="entry name" value="Sel1"/>
    <property type="match status" value="3"/>
</dbReference>
<sequence length="453" mass="52026">MNLLKRLNPFQGKAINENNIESLILRTLMFTDLDFLSNSLYSQLDSLLPHKSKDLNRKRANEGKVFAQYELCIQQANTLQNLNEKQNNLRIAANNGHPIAQCLFGNTLDDENYPRYLKMAMNHGSTYAAALLLKFYGKDFDEFDQAIYRIKCAAENGEYKSLLFYGEILILSNWVPRNLEEGVKYLKKAMEIDSNSLDYLKLLISTLKTLKSDEVEFYQTLYDKKKKLLNENMLKTQKELADRGNIESQFQYAKLMLKKALKENLSQQNYNSKNMSIKNEKEGLKYLKLAADNGHAKAAEDFAMSQTNIDVKKKYLSIASKAKNPRANFKLSQILDADPDPLNQRQSRYFLENAVNLNDPEAMYHLGLAHLTGNGIEKDVKEGIHLIKRAARLKFPPAMKEVLNWTKKGKKTEIKKKVEAYLTAELTKIEAGKHENVFPDLYLPGIDIQKFIQ</sequence>
<dbReference type="InterPro" id="IPR006597">
    <property type="entry name" value="Sel1-like"/>
</dbReference>
<dbReference type="PANTHER" id="PTHR43628:SF1">
    <property type="entry name" value="CHITIN SYNTHASE REGULATORY FACTOR 2-RELATED"/>
    <property type="match status" value="1"/>
</dbReference>
<protein>
    <recommendedName>
        <fullName evidence="3">Sel1 repeat family protein</fullName>
    </recommendedName>
</protein>
<accession>A0A1J4JJ97</accession>
<evidence type="ECO:0000313" key="2">
    <source>
        <dbReference type="Proteomes" id="UP000179807"/>
    </source>
</evidence>
<comment type="caution">
    <text evidence="1">The sequence shown here is derived from an EMBL/GenBank/DDBJ whole genome shotgun (WGS) entry which is preliminary data.</text>
</comment>
<dbReference type="GeneID" id="94829532"/>
<name>A0A1J4JJ97_9EUKA</name>
<dbReference type="InterPro" id="IPR052945">
    <property type="entry name" value="Mitotic_Regulator"/>
</dbReference>
<organism evidence="1 2">
    <name type="scientific">Tritrichomonas foetus</name>
    <dbReference type="NCBI Taxonomy" id="1144522"/>
    <lineage>
        <taxon>Eukaryota</taxon>
        <taxon>Metamonada</taxon>
        <taxon>Parabasalia</taxon>
        <taxon>Tritrichomonadida</taxon>
        <taxon>Tritrichomonadidae</taxon>
        <taxon>Tritrichomonas</taxon>
    </lineage>
</organism>
<gene>
    <name evidence="1" type="ORF">TRFO_09356</name>
</gene>
<dbReference type="InterPro" id="IPR011990">
    <property type="entry name" value="TPR-like_helical_dom_sf"/>
</dbReference>
<reference evidence="1" key="1">
    <citation type="submission" date="2016-10" db="EMBL/GenBank/DDBJ databases">
        <authorList>
            <person name="Benchimol M."/>
            <person name="Almeida L.G."/>
            <person name="Vasconcelos A.T."/>
            <person name="Perreira-Neves A."/>
            <person name="Rosa I.A."/>
            <person name="Tasca T."/>
            <person name="Bogo M.R."/>
            <person name="de Souza W."/>
        </authorList>
    </citation>
    <scope>NUCLEOTIDE SEQUENCE [LARGE SCALE GENOMIC DNA]</scope>
    <source>
        <strain evidence="1">K</strain>
    </source>
</reference>
<dbReference type="AlphaFoldDB" id="A0A1J4JJ97"/>
<dbReference type="PANTHER" id="PTHR43628">
    <property type="entry name" value="ACTIVATOR OF C KINASE PROTEIN 1-RELATED"/>
    <property type="match status" value="1"/>
</dbReference>
<dbReference type="RefSeq" id="XP_068350782.1">
    <property type="nucleotide sequence ID" value="XM_068494828.1"/>
</dbReference>
<evidence type="ECO:0000313" key="1">
    <source>
        <dbReference type="EMBL" id="OHS97645.1"/>
    </source>
</evidence>
<dbReference type="SUPFAM" id="SSF81901">
    <property type="entry name" value="HCP-like"/>
    <property type="match status" value="2"/>
</dbReference>
<evidence type="ECO:0008006" key="3">
    <source>
        <dbReference type="Google" id="ProtNLM"/>
    </source>
</evidence>
<dbReference type="VEuPathDB" id="TrichDB:TRFO_09356"/>
<proteinExistence type="predicted"/>
<dbReference type="OrthoDB" id="272077at2759"/>
<dbReference type="Proteomes" id="UP000179807">
    <property type="component" value="Unassembled WGS sequence"/>
</dbReference>
<keyword evidence="2" id="KW-1185">Reference proteome</keyword>
<dbReference type="Gene3D" id="1.25.40.10">
    <property type="entry name" value="Tetratricopeptide repeat domain"/>
    <property type="match status" value="2"/>
</dbReference>
<dbReference type="EMBL" id="MLAK01001104">
    <property type="protein sequence ID" value="OHS97645.1"/>
    <property type="molecule type" value="Genomic_DNA"/>
</dbReference>